<reference evidence="1 2" key="1">
    <citation type="journal article" date="2022" name="Plant J.">
        <title>Chromosome-level genome of Camellia lanceoleosa provides a valuable resource for understanding genome evolution and self-incompatibility.</title>
        <authorList>
            <person name="Gong W."/>
            <person name="Xiao S."/>
            <person name="Wang L."/>
            <person name="Liao Z."/>
            <person name="Chang Y."/>
            <person name="Mo W."/>
            <person name="Hu G."/>
            <person name="Li W."/>
            <person name="Zhao G."/>
            <person name="Zhu H."/>
            <person name="Hu X."/>
            <person name="Ji K."/>
            <person name="Xiang X."/>
            <person name="Song Q."/>
            <person name="Yuan D."/>
            <person name="Jin S."/>
            <person name="Zhang L."/>
        </authorList>
    </citation>
    <scope>NUCLEOTIDE SEQUENCE [LARGE SCALE GENOMIC DNA]</scope>
    <source>
        <strain evidence="1">SQ_2022a</strain>
    </source>
</reference>
<keyword evidence="2" id="KW-1185">Reference proteome</keyword>
<dbReference type="Proteomes" id="UP001060215">
    <property type="component" value="Chromosome 1"/>
</dbReference>
<evidence type="ECO:0000313" key="2">
    <source>
        <dbReference type="Proteomes" id="UP001060215"/>
    </source>
</evidence>
<evidence type="ECO:0000313" key="1">
    <source>
        <dbReference type="EMBL" id="KAI8029495.1"/>
    </source>
</evidence>
<accession>A0ACC0IVI0</accession>
<proteinExistence type="predicted"/>
<sequence>MAREIQSISIANEAEEEDEEALSLCDLPISEANQSRKQEEEEEEAPSIKTKIEEDFDFVSLGGSVSTEPLMCAADDVFFRGQILPLRHSISSDSCLAALRKDSRNPSRCVSRSESMDHCYSSSGFTSVSSRSSSIRSHNSSSSASSTSAAAAIHKQRIRNQFHSHPSPTPQIRVSSSRYGNVGGHRSSTSTSTSHKSTLWSFFRVGLVRAPWPEIELQDLKVRNNNTRSFGSRNSTSSTSSSKNGSDIDKKKKKQRLMFSKNGGLLFGGCKCSVNAVNDRTVPSRVVVMVNSSPSNNGGQGNERKDEKAEKQKKTKQQNGKQTMSRHRTFEWLKELSLAGVPDEA</sequence>
<name>A0ACC0IVI0_9ERIC</name>
<comment type="caution">
    <text evidence="1">The sequence shown here is derived from an EMBL/GenBank/DDBJ whole genome shotgun (WGS) entry which is preliminary data.</text>
</comment>
<gene>
    <name evidence="1" type="ORF">LOK49_LG01G03218</name>
</gene>
<organism evidence="1 2">
    <name type="scientific">Camellia lanceoleosa</name>
    <dbReference type="NCBI Taxonomy" id="1840588"/>
    <lineage>
        <taxon>Eukaryota</taxon>
        <taxon>Viridiplantae</taxon>
        <taxon>Streptophyta</taxon>
        <taxon>Embryophyta</taxon>
        <taxon>Tracheophyta</taxon>
        <taxon>Spermatophyta</taxon>
        <taxon>Magnoliopsida</taxon>
        <taxon>eudicotyledons</taxon>
        <taxon>Gunneridae</taxon>
        <taxon>Pentapetalae</taxon>
        <taxon>asterids</taxon>
        <taxon>Ericales</taxon>
        <taxon>Theaceae</taxon>
        <taxon>Camellia</taxon>
    </lineage>
</organism>
<dbReference type="EMBL" id="CM045758">
    <property type="protein sequence ID" value="KAI8029495.1"/>
    <property type="molecule type" value="Genomic_DNA"/>
</dbReference>
<protein>
    <submittedName>
        <fullName evidence="1">Uncharacterized protein</fullName>
    </submittedName>
</protein>